<dbReference type="PANTHER" id="PTHR30390">
    <property type="entry name" value="SEDOHEPTULOSE 7-PHOSPHATE ISOMERASE / DNAA INITIATOR-ASSOCIATING FACTOR FOR REPLICATION INITIATION"/>
    <property type="match status" value="1"/>
</dbReference>
<dbReference type="SUPFAM" id="SSF53697">
    <property type="entry name" value="SIS domain"/>
    <property type="match status" value="1"/>
</dbReference>
<feature type="binding site" evidence="9">
    <location>
        <position position="77"/>
    </location>
    <ligand>
        <name>Zn(2+)</name>
        <dbReference type="ChEBI" id="CHEBI:29105"/>
    </ligand>
</feature>
<evidence type="ECO:0000256" key="7">
    <source>
        <dbReference type="ARBA" id="ARBA00023235"/>
    </source>
</evidence>
<feature type="binding site" evidence="9">
    <location>
        <position position="191"/>
    </location>
    <ligand>
        <name>Zn(2+)</name>
        <dbReference type="ChEBI" id="CHEBI:29105"/>
    </ligand>
</feature>
<evidence type="ECO:0000256" key="4">
    <source>
        <dbReference type="ARBA" id="ARBA00022490"/>
    </source>
</evidence>
<keyword evidence="4 9" id="KW-0963">Cytoplasm</keyword>
<feature type="binding site" evidence="9">
    <location>
        <begin position="106"/>
        <end position="107"/>
    </location>
    <ligand>
        <name>substrate</name>
    </ligand>
</feature>
<keyword evidence="7 9" id="KW-0413">Isomerase</keyword>
<dbReference type="GO" id="GO:0005975">
    <property type="term" value="P:carbohydrate metabolic process"/>
    <property type="evidence" value="ECO:0007669"/>
    <property type="project" value="UniProtKB-UniRule"/>
</dbReference>
<evidence type="ECO:0000256" key="5">
    <source>
        <dbReference type="ARBA" id="ARBA00022723"/>
    </source>
</evidence>
<dbReference type="InterPro" id="IPR004515">
    <property type="entry name" value="Phosphoheptose_Isoase"/>
</dbReference>
<reference evidence="12" key="2">
    <citation type="submission" date="2016-04" db="EMBL/GenBank/DDBJ databases">
        <title>First Complete Genome Sequence of a Subdivision 6 Acidobacterium.</title>
        <authorList>
            <person name="Huang S."/>
            <person name="Vieira S."/>
            <person name="Bunk B."/>
            <person name="Riedel T."/>
            <person name="Sproeer C."/>
            <person name="Overmann J."/>
        </authorList>
    </citation>
    <scope>NUCLEOTIDE SEQUENCE [LARGE SCALE GENOMIC DNA]</scope>
    <source>
        <strain evidence="12">DSM 100886 HEG_-6_39</strain>
    </source>
</reference>
<dbReference type="Gene3D" id="3.40.50.10490">
    <property type="entry name" value="Glucose-6-phosphate isomerase like protein, domain 1"/>
    <property type="match status" value="1"/>
</dbReference>
<dbReference type="AlphaFoldDB" id="A0A143PTJ3"/>
<dbReference type="PROSITE" id="PS51464">
    <property type="entry name" value="SIS"/>
    <property type="match status" value="1"/>
</dbReference>
<name>A0A143PTJ3_LUTPR</name>
<comment type="pathway">
    <text evidence="9">Carbohydrate biosynthesis; D-glycero-D-manno-heptose 7-phosphate biosynthesis; D-glycero-alpha-D-manno-heptose 7-phosphate and D-glycero-beta-D-manno-heptose 7-phosphate from sedoheptulose 7-phosphate: step 1/1.</text>
</comment>
<organism evidence="11 12">
    <name type="scientific">Luteitalea pratensis</name>
    <dbReference type="NCBI Taxonomy" id="1855912"/>
    <lineage>
        <taxon>Bacteria</taxon>
        <taxon>Pseudomonadati</taxon>
        <taxon>Acidobacteriota</taxon>
        <taxon>Vicinamibacteria</taxon>
        <taxon>Vicinamibacterales</taxon>
        <taxon>Vicinamibacteraceae</taxon>
        <taxon>Luteitalea</taxon>
    </lineage>
</organism>
<gene>
    <name evidence="11" type="primary">gmhA_1</name>
    <name evidence="9" type="synonym">gmhA</name>
    <name evidence="11" type="ORF">LuPra_04959</name>
</gene>
<dbReference type="InterPro" id="IPR046348">
    <property type="entry name" value="SIS_dom_sf"/>
</dbReference>
<feature type="binding site" evidence="9">
    <location>
        <position position="183"/>
    </location>
    <ligand>
        <name>Zn(2+)</name>
        <dbReference type="ChEBI" id="CHEBI:29105"/>
    </ligand>
</feature>
<dbReference type="CDD" id="cd05006">
    <property type="entry name" value="SIS_GmhA"/>
    <property type="match status" value="1"/>
</dbReference>
<feature type="binding site" evidence="9">
    <location>
        <position position="183"/>
    </location>
    <ligand>
        <name>substrate</name>
    </ligand>
</feature>
<feature type="binding site" evidence="9">
    <location>
        <position position="77"/>
    </location>
    <ligand>
        <name>substrate</name>
    </ligand>
</feature>
<dbReference type="EMBL" id="CP015136">
    <property type="protein sequence ID" value="AMY11701.1"/>
    <property type="molecule type" value="Genomic_DNA"/>
</dbReference>
<comment type="function">
    <text evidence="9">Catalyzes the isomerization of sedoheptulose 7-phosphate in D-glycero-D-manno-heptose 7-phosphate.</text>
</comment>
<feature type="domain" description="SIS" evidence="10">
    <location>
        <begin position="49"/>
        <end position="206"/>
    </location>
</feature>
<feature type="binding site" evidence="9">
    <location>
        <position position="137"/>
    </location>
    <ligand>
        <name>substrate</name>
    </ligand>
</feature>
<dbReference type="EC" id="5.3.1.28" evidence="9"/>
<evidence type="ECO:0000256" key="8">
    <source>
        <dbReference type="ARBA" id="ARBA00023277"/>
    </source>
</evidence>
<accession>A0A143PTJ3</accession>
<reference evidence="11 12" key="1">
    <citation type="journal article" date="2016" name="Genome Announc.">
        <title>First Complete Genome Sequence of a Subdivision 6 Acidobacterium Strain.</title>
        <authorList>
            <person name="Huang S."/>
            <person name="Vieira S."/>
            <person name="Bunk B."/>
            <person name="Riedel T."/>
            <person name="Sproer C."/>
            <person name="Overmann J."/>
        </authorList>
    </citation>
    <scope>NUCLEOTIDE SEQUENCE [LARGE SCALE GENOMIC DNA]</scope>
    <source>
        <strain evidence="12">DSM 100886 HEG_-6_39</strain>
    </source>
</reference>
<keyword evidence="5 9" id="KW-0479">Metal-binding</keyword>
<dbReference type="HAMAP" id="MF_00067">
    <property type="entry name" value="GmhA"/>
    <property type="match status" value="1"/>
</dbReference>
<dbReference type="GO" id="GO:0005737">
    <property type="term" value="C:cytoplasm"/>
    <property type="evidence" value="ECO:0007669"/>
    <property type="project" value="UniProtKB-SubCell"/>
</dbReference>
<dbReference type="GO" id="GO:0097367">
    <property type="term" value="F:carbohydrate derivative binding"/>
    <property type="evidence" value="ECO:0007669"/>
    <property type="project" value="InterPro"/>
</dbReference>
<dbReference type="OrthoDB" id="9781311at2"/>
<keyword evidence="6 9" id="KW-0862">Zinc</keyword>
<evidence type="ECO:0000259" key="10">
    <source>
        <dbReference type="PROSITE" id="PS51464"/>
    </source>
</evidence>
<feature type="binding site" evidence="9">
    <location>
        <begin position="132"/>
        <end position="134"/>
    </location>
    <ligand>
        <name>substrate</name>
    </ligand>
</feature>
<dbReference type="PANTHER" id="PTHR30390:SF6">
    <property type="entry name" value="DNAA INITIATOR-ASSOCIATING PROTEIN DIAA"/>
    <property type="match status" value="1"/>
</dbReference>
<dbReference type="UniPathway" id="UPA00041">
    <property type="reaction ID" value="UER00436"/>
</dbReference>
<comment type="similarity">
    <text evidence="3 9">Belongs to the SIS family. GmhA subfamily.</text>
</comment>
<comment type="catalytic activity">
    <reaction evidence="1 9">
        <text>2 D-sedoheptulose 7-phosphate = D-glycero-alpha-D-manno-heptose 7-phosphate + D-glycero-beta-D-manno-heptose 7-phosphate</text>
        <dbReference type="Rhea" id="RHEA:27489"/>
        <dbReference type="ChEBI" id="CHEBI:57483"/>
        <dbReference type="ChEBI" id="CHEBI:60203"/>
        <dbReference type="ChEBI" id="CHEBI:60204"/>
        <dbReference type="EC" id="5.3.1.28"/>
    </reaction>
</comment>
<feature type="binding site" evidence="9">
    <location>
        <position position="73"/>
    </location>
    <ligand>
        <name>Zn(2+)</name>
        <dbReference type="ChEBI" id="CHEBI:29105"/>
    </ligand>
</feature>
<comment type="miscellaneous">
    <text evidence="9">The reaction produces a racemic mixture of D-glycero-alpha-D-manno-heptose 7-phosphate and D-glycero-beta-D-manno-heptose 7-phosphate.</text>
</comment>
<dbReference type="PATRIC" id="fig|1813736.3.peg.5214"/>
<comment type="subcellular location">
    <subcellularLocation>
        <location evidence="2 9">Cytoplasm</location>
    </subcellularLocation>
</comment>
<evidence type="ECO:0000256" key="9">
    <source>
        <dbReference type="HAMAP-Rule" id="MF_00067"/>
    </source>
</evidence>
<dbReference type="GO" id="GO:0008270">
    <property type="term" value="F:zinc ion binding"/>
    <property type="evidence" value="ECO:0007669"/>
    <property type="project" value="UniProtKB-UniRule"/>
</dbReference>
<dbReference type="Proteomes" id="UP000076079">
    <property type="component" value="Chromosome"/>
</dbReference>
<comment type="cofactor">
    <cofactor evidence="9">
        <name>Zn(2+)</name>
        <dbReference type="ChEBI" id="CHEBI:29105"/>
    </cofactor>
    <text evidence="9">Binds 1 zinc ion per subunit.</text>
</comment>
<dbReference type="InterPro" id="IPR001347">
    <property type="entry name" value="SIS_dom"/>
</dbReference>
<evidence type="ECO:0000256" key="3">
    <source>
        <dbReference type="ARBA" id="ARBA00009894"/>
    </source>
</evidence>
<keyword evidence="8 9" id="KW-0119">Carbohydrate metabolism</keyword>
<evidence type="ECO:0000313" key="12">
    <source>
        <dbReference type="Proteomes" id="UP000076079"/>
    </source>
</evidence>
<evidence type="ECO:0000256" key="6">
    <source>
        <dbReference type="ARBA" id="ARBA00022833"/>
    </source>
</evidence>
<dbReference type="RefSeq" id="WP_110173224.1">
    <property type="nucleotide sequence ID" value="NZ_CP015136.1"/>
</dbReference>
<evidence type="ECO:0000256" key="2">
    <source>
        <dbReference type="ARBA" id="ARBA00004496"/>
    </source>
</evidence>
<evidence type="ECO:0000256" key="1">
    <source>
        <dbReference type="ARBA" id="ARBA00000348"/>
    </source>
</evidence>
<keyword evidence="12" id="KW-1185">Reference proteome</keyword>
<dbReference type="GO" id="GO:0008968">
    <property type="term" value="F:D-sedoheptulose 7-phosphate isomerase activity"/>
    <property type="evidence" value="ECO:0007669"/>
    <property type="project" value="UniProtKB-UniRule"/>
</dbReference>
<sequence>MTRHVDSAKAVARHGAAISEAFAQSSAVIAAVASDDVLIGSLAVATQSCVDALRAGRKLIFAGNGGSAADAQHLAGELVSRFNFDRPALAALALNTDGAILTAIGNDYGYERVFARQVEALAVAGDVLIAISTSGRSPNVLAAVAAARALGVTTIALCGTGGPLADSCDVALRTPSSRTPHIQEGHIVIGHTLCALIEREMCADGA</sequence>
<feature type="binding site" evidence="9">
    <location>
        <begin position="64"/>
        <end position="66"/>
    </location>
    <ligand>
        <name>substrate</name>
    </ligand>
</feature>
<dbReference type="Pfam" id="PF13580">
    <property type="entry name" value="SIS_2"/>
    <property type="match status" value="1"/>
</dbReference>
<protein>
    <recommendedName>
        <fullName evidence="9">Phosphoheptose isomerase</fullName>
        <ecNumber evidence="9">5.3.1.28</ecNumber>
    </recommendedName>
    <alternativeName>
        <fullName evidence="9">Sedoheptulose 7-phosphate isomerase</fullName>
    </alternativeName>
</protein>
<dbReference type="InterPro" id="IPR050099">
    <property type="entry name" value="SIS_GmhA/DiaA_subfam"/>
</dbReference>
<dbReference type="GO" id="GO:2001061">
    <property type="term" value="P:D-glycero-D-manno-heptose 7-phosphate biosynthetic process"/>
    <property type="evidence" value="ECO:0007669"/>
    <property type="project" value="UniProtKB-UniPathway"/>
</dbReference>
<evidence type="ECO:0000313" key="11">
    <source>
        <dbReference type="EMBL" id="AMY11701.1"/>
    </source>
</evidence>
<dbReference type="InterPro" id="IPR035461">
    <property type="entry name" value="GmhA/DiaA"/>
</dbReference>
<dbReference type="STRING" id="1855912.LuPra_04959"/>
<dbReference type="KEGG" id="abac:LuPra_04959"/>
<proteinExistence type="inferred from homology"/>